<dbReference type="RefSeq" id="WP_166718829.1">
    <property type="nucleotide sequence ID" value="NZ_VWXC01000001.1"/>
</dbReference>
<dbReference type="Gene3D" id="1.10.10.10">
    <property type="entry name" value="Winged helix-like DNA-binding domain superfamily/Winged helix DNA-binding domain"/>
    <property type="match status" value="1"/>
</dbReference>
<dbReference type="PROSITE" id="PS50931">
    <property type="entry name" value="HTH_LYSR"/>
    <property type="match status" value="1"/>
</dbReference>
<feature type="domain" description="HTH lysR-type" evidence="5">
    <location>
        <begin position="8"/>
        <end position="65"/>
    </location>
</feature>
<dbReference type="PANTHER" id="PTHR30537">
    <property type="entry name" value="HTH-TYPE TRANSCRIPTIONAL REGULATOR"/>
    <property type="match status" value="1"/>
</dbReference>
<evidence type="ECO:0000256" key="1">
    <source>
        <dbReference type="ARBA" id="ARBA00009437"/>
    </source>
</evidence>
<evidence type="ECO:0000313" key="6">
    <source>
        <dbReference type="EMBL" id="NIG17334.1"/>
    </source>
</evidence>
<dbReference type="SUPFAM" id="SSF53850">
    <property type="entry name" value="Periplasmic binding protein-like II"/>
    <property type="match status" value="1"/>
</dbReference>
<organism evidence="6 7">
    <name type="scientific">Candidatus Pantoea communis</name>
    <dbReference type="NCBI Taxonomy" id="2608354"/>
    <lineage>
        <taxon>Bacteria</taxon>
        <taxon>Pseudomonadati</taxon>
        <taxon>Pseudomonadota</taxon>
        <taxon>Gammaproteobacteria</taxon>
        <taxon>Enterobacterales</taxon>
        <taxon>Erwiniaceae</taxon>
        <taxon>Pantoea</taxon>
    </lineage>
</organism>
<comment type="similarity">
    <text evidence="1">Belongs to the LysR transcriptional regulatory family.</text>
</comment>
<dbReference type="Gene3D" id="3.40.190.290">
    <property type="match status" value="1"/>
</dbReference>
<evidence type="ECO:0000256" key="3">
    <source>
        <dbReference type="ARBA" id="ARBA00023125"/>
    </source>
</evidence>
<evidence type="ECO:0000259" key="5">
    <source>
        <dbReference type="PROSITE" id="PS50931"/>
    </source>
</evidence>
<dbReference type="InterPro" id="IPR000847">
    <property type="entry name" value="LysR_HTH_N"/>
</dbReference>
<dbReference type="PANTHER" id="PTHR30537:SF3">
    <property type="entry name" value="TRANSCRIPTIONAL REGULATORY PROTEIN"/>
    <property type="match status" value="1"/>
</dbReference>
<dbReference type="Proteomes" id="UP001515780">
    <property type="component" value="Unassembled WGS sequence"/>
</dbReference>
<dbReference type="EMBL" id="VWXC01000001">
    <property type="protein sequence ID" value="NIG17334.1"/>
    <property type="molecule type" value="Genomic_DNA"/>
</dbReference>
<dbReference type="InterPro" id="IPR036388">
    <property type="entry name" value="WH-like_DNA-bd_sf"/>
</dbReference>
<name>A0ABX0RN64_9GAMM</name>
<protein>
    <submittedName>
        <fullName evidence="6">LysR family transcriptional regulator</fullName>
    </submittedName>
</protein>
<dbReference type="Pfam" id="PF03466">
    <property type="entry name" value="LysR_substrate"/>
    <property type="match status" value="1"/>
</dbReference>
<evidence type="ECO:0000313" key="7">
    <source>
        <dbReference type="Proteomes" id="UP001515780"/>
    </source>
</evidence>
<dbReference type="InterPro" id="IPR058163">
    <property type="entry name" value="LysR-type_TF_proteobact-type"/>
</dbReference>
<gene>
    <name evidence="6" type="ORF">F3J37_01405</name>
</gene>
<keyword evidence="2" id="KW-0805">Transcription regulation</keyword>
<evidence type="ECO:0000256" key="2">
    <source>
        <dbReference type="ARBA" id="ARBA00023015"/>
    </source>
</evidence>
<reference evidence="6 7" key="1">
    <citation type="journal article" date="2019" name="bioRxiv">
        <title>Bacteria contribute to plant secondary compound degradation in a generalist herbivore system.</title>
        <authorList>
            <person name="Francoeur C.B."/>
            <person name="Khadempour L."/>
            <person name="Moreira-Soto R.D."/>
            <person name="Gotting K."/>
            <person name="Book A.J."/>
            <person name="Pinto-Tomas A.A."/>
            <person name="Keefover-Ring K."/>
            <person name="Currie C.R."/>
        </authorList>
    </citation>
    <scope>NUCLEOTIDE SEQUENCE [LARGE SCALE GENOMIC DNA]</scope>
    <source>
        <strain evidence="6">Al-1710</strain>
    </source>
</reference>
<dbReference type="SUPFAM" id="SSF46785">
    <property type="entry name" value="Winged helix' DNA-binding domain"/>
    <property type="match status" value="1"/>
</dbReference>
<keyword evidence="3" id="KW-0238">DNA-binding</keyword>
<keyword evidence="4" id="KW-0804">Transcription</keyword>
<accession>A0ABX0RN64</accession>
<evidence type="ECO:0000256" key="4">
    <source>
        <dbReference type="ARBA" id="ARBA00023163"/>
    </source>
</evidence>
<dbReference type="InterPro" id="IPR005119">
    <property type="entry name" value="LysR_subst-bd"/>
</dbReference>
<dbReference type="InterPro" id="IPR036390">
    <property type="entry name" value="WH_DNA-bd_sf"/>
</dbReference>
<proteinExistence type="inferred from homology"/>
<keyword evidence="7" id="KW-1185">Reference proteome</keyword>
<comment type="caution">
    <text evidence="6">The sequence shown here is derived from an EMBL/GenBank/DDBJ whole genome shotgun (WGS) entry which is preliminary data.</text>
</comment>
<dbReference type="Pfam" id="PF00126">
    <property type="entry name" value="HTH_1"/>
    <property type="match status" value="1"/>
</dbReference>
<dbReference type="CDD" id="cd05466">
    <property type="entry name" value="PBP2_LTTR_substrate"/>
    <property type="match status" value="1"/>
</dbReference>
<sequence length="301" mass="34276">MNKLLNRFSWDDMKIILAVSEYGNLSRASAFLDINHSTLFRRLGALEDLLGLTLFLRTRTQYFPTAAGQELITLAAKMKEEMKCTLSNITEEVRGFIGEIRITTNDALLQDYLNPLIASFSLQNPKISFFVSVGNEEVSLETGGTDIAFRATNNVPHHLSGRQVGIAKWAIFGHRDEWEGSTFTVDQLKNNRWLGFTPSLSRLRAHKWVESNVASDKIVFRGDSVLSIANAIHNRMGIGLLPLMHSRHYDDLVRLSPVFSDIQEELWFLAHPEVRKSAKVREFINHCAQYIAEHQNEIFKE</sequence>